<feature type="domain" description="Peptidase M48" evidence="7">
    <location>
        <begin position="77"/>
        <end position="259"/>
    </location>
</feature>
<name>A0A8J6TQ19_9BACT</name>
<dbReference type="PANTHER" id="PTHR22726">
    <property type="entry name" value="METALLOENDOPEPTIDASE OMA1"/>
    <property type="match status" value="1"/>
</dbReference>
<dbReference type="PANTHER" id="PTHR22726:SF1">
    <property type="entry name" value="METALLOENDOPEPTIDASE OMA1, MITOCHONDRIAL"/>
    <property type="match status" value="1"/>
</dbReference>
<evidence type="ECO:0000259" key="7">
    <source>
        <dbReference type="Pfam" id="PF01435"/>
    </source>
</evidence>
<dbReference type="GO" id="GO:0051603">
    <property type="term" value="P:proteolysis involved in protein catabolic process"/>
    <property type="evidence" value="ECO:0007669"/>
    <property type="project" value="TreeGrafter"/>
</dbReference>
<evidence type="ECO:0000256" key="2">
    <source>
        <dbReference type="ARBA" id="ARBA00022670"/>
    </source>
</evidence>
<organism evidence="8 9">
    <name type="scientific">Candidatus Desulfatibia vada</name>
    <dbReference type="NCBI Taxonomy" id="2841696"/>
    <lineage>
        <taxon>Bacteria</taxon>
        <taxon>Pseudomonadati</taxon>
        <taxon>Thermodesulfobacteriota</taxon>
        <taxon>Desulfobacteria</taxon>
        <taxon>Desulfobacterales</taxon>
        <taxon>Desulfobacterales incertae sedis</taxon>
        <taxon>Candidatus Desulfatibia</taxon>
    </lineage>
</organism>
<accession>A0A8J6TQ19</accession>
<evidence type="ECO:0000256" key="4">
    <source>
        <dbReference type="ARBA" id="ARBA00022801"/>
    </source>
</evidence>
<dbReference type="Proteomes" id="UP000605201">
    <property type="component" value="Unassembled WGS sequence"/>
</dbReference>
<keyword evidence="5" id="KW-0862">Zinc</keyword>
<keyword evidence="2" id="KW-0645">Protease</keyword>
<dbReference type="AlphaFoldDB" id="A0A8J6TQ19"/>
<evidence type="ECO:0000256" key="3">
    <source>
        <dbReference type="ARBA" id="ARBA00022723"/>
    </source>
</evidence>
<evidence type="ECO:0000313" key="9">
    <source>
        <dbReference type="Proteomes" id="UP000605201"/>
    </source>
</evidence>
<keyword evidence="6 8" id="KW-0482">Metalloprotease</keyword>
<dbReference type="Gene3D" id="1.25.40.10">
    <property type="entry name" value="Tetratricopeptide repeat domain"/>
    <property type="match status" value="1"/>
</dbReference>
<keyword evidence="3" id="KW-0479">Metal-binding</keyword>
<evidence type="ECO:0000313" key="8">
    <source>
        <dbReference type="EMBL" id="MBC8431573.1"/>
    </source>
</evidence>
<dbReference type="InterPro" id="IPR051156">
    <property type="entry name" value="Mito/Outer_Membr_Metalloprot"/>
</dbReference>
<comment type="cofactor">
    <cofactor evidence="1">
        <name>Zn(2+)</name>
        <dbReference type="ChEBI" id="CHEBI:29105"/>
    </cofactor>
</comment>
<dbReference type="GO" id="GO:0016020">
    <property type="term" value="C:membrane"/>
    <property type="evidence" value="ECO:0007669"/>
    <property type="project" value="TreeGrafter"/>
</dbReference>
<dbReference type="GO" id="GO:0004222">
    <property type="term" value="F:metalloendopeptidase activity"/>
    <property type="evidence" value="ECO:0007669"/>
    <property type="project" value="InterPro"/>
</dbReference>
<dbReference type="Pfam" id="PF14559">
    <property type="entry name" value="TPR_19"/>
    <property type="match status" value="1"/>
</dbReference>
<gene>
    <name evidence="8" type="ORF">H8D96_06600</name>
</gene>
<dbReference type="EMBL" id="JACNIG010000155">
    <property type="protein sequence ID" value="MBC8431573.1"/>
    <property type="molecule type" value="Genomic_DNA"/>
</dbReference>
<dbReference type="InterPro" id="IPR001915">
    <property type="entry name" value="Peptidase_M48"/>
</dbReference>
<dbReference type="SUPFAM" id="SSF48452">
    <property type="entry name" value="TPR-like"/>
    <property type="match status" value="1"/>
</dbReference>
<evidence type="ECO:0000256" key="5">
    <source>
        <dbReference type="ARBA" id="ARBA00022833"/>
    </source>
</evidence>
<dbReference type="Pfam" id="PF01435">
    <property type="entry name" value="Peptidase_M48"/>
    <property type="match status" value="1"/>
</dbReference>
<reference evidence="8 9" key="1">
    <citation type="submission" date="2020-08" db="EMBL/GenBank/DDBJ databases">
        <title>Bridging the membrane lipid divide: bacteria of the FCB group superphylum have the potential to synthesize archaeal ether lipids.</title>
        <authorList>
            <person name="Villanueva L."/>
            <person name="Von Meijenfeldt F.A.B."/>
            <person name="Westbye A.B."/>
            <person name="Yadav S."/>
            <person name="Hopmans E.C."/>
            <person name="Dutilh B.E."/>
            <person name="Sinninghe Damste J.S."/>
        </authorList>
    </citation>
    <scope>NUCLEOTIDE SEQUENCE [LARGE SCALE GENOMIC DNA]</scope>
    <source>
        <strain evidence="8">NIOZ-UU17</strain>
    </source>
</reference>
<dbReference type="Gene3D" id="3.30.2010.10">
    <property type="entry name" value="Metalloproteases ('zincins'), catalytic domain"/>
    <property type="match status" value="1"/>
</dbReference>
<proteinExistence type="predicted"/>
<evidence type="ECO:0000256" key="1">
    <source>
        <dbReference type="ARBA" id="ARBA00001947"/>
    </source>
</evidence>
<dbReference type="InterPro" id="IPR011990">
    <property type="entry name" value="TPR-like_helical_dom_sf"/>
</dbReference>
<evidence type="ECO:0000256" key="6">
    <source>
        <dbReference type="ARBA" id="ARBA00023049"/>
    </source>
</evidence>
<protein>
    <submittedName>
        <fullName evidence="8">M48 family metalloprotease</fullName>
    </submittedName>
</protein>
<keyword evidence="4" id="KW-0378">Hydrolase</keyword>
<dbReference type="GO" id="GO:0046872">
    <property type="term" value="F:metal ion binding"/>
    <property type="evidence" value="ECO:0007669"/>
    <property type="project" value="UniProtKB-KW"/>
</dbReference>
<sequence length="446" mass="48910">MPSISSVKTQKQGISRREFLWLTSMSAAGMLAGCAADPITGRKQLMLVSEETEIQIDKKQSPHQFSADYGTLQDKALNNYIGATGNKMAALSHRPHMPYSFQGVNATYVNAYAFPGGSIAATRGILLALDNEAELAALLGHELGHVNARHTAEQMSKGVLTNAIVGGISAVAGTQSAALGQLASQLGMVGAGALLASYSRDNEREADALGLEYMSNTGYNAEGFVGLMDVLRSLSKHKPSAIELMFATHPMSDERYQTAVDAVQTQHRTTKKLPLHRDRYMDHTAGLRAIKGAIDALQKGESAMANAKYNDAQKHFKTALKQAPDDYAGLLMMSKCLLVQKKDAEAKRFAEKAKAIYPQEAQVHHLLGFANLRTKNFEAAYQEFKHYDKLLPGNPNTTFFKGFSLEGMQRIEPAANEYYQYLQTVNQGKQAKHAYQRLVEWGYIKP</sequence>
<comment type="caution">
    <text evidence="8">The sequence shown here is derived from an EMBL/GenBank/DDBJ whole genome shotgun (WGS) entry which is preliminary data.</text>
</comment>